<dbReference type="InterPro" id="IPR005616">
    <property type="entry name" value="CcmH/CycL/Ccl2/NrfF_N"/>
</dbReference>
<dbReference type="CDD" id="cd16378">
    <property type="entry name" value="CcmH_N"/>
    <property type="match status" value="1"/>
</dbReference>
<evidence type="ECO:0000313" key="9">
    <source>
        <dbReference type="EMBL" id="OWK29001.1"/>
    </source>
</evidence>
<feature type="signal peptide" evidence="7">
    <location>
        <begin position="1"/>
        <end position="34"/>
    </location>
</feature>
<proteinExistence type="inferred from homology"/>
<dbReference type="InterPro" id="IPR038297">
    <property type="entry name" value="CcmH/CycL/NrfF/Ccl2_sf"/>
</dbReference>
<keyword evidence="7" id="KW-1133">Transmembrane helix</keyword>
<keyword evidence="7" id="KW-0472">Membrane</keyword>
<dbReference type="GO" id="GO:0046872">
    <property type="term" value="F:metal ion binding"/>
    <property type="evidence" value="ECO:0007669"/>
    <property type="project" value="UniProtKB-KW"/>
</dbReference>
<keyword evidence="10" id="KW-1185">Reference proteome</keyword>
<keyword evidence="4 7" id="KW-0732">Signal</keyword>
<feature type="domain" description="CcmH/CycL/Ccl2/NrfF N-terminal" evidence="8">
    <location>
        <begin position="42"/>
        <end position="149"/>
    </location>
</feature>
<dbReference type="InterPro" id="IPR051263">
    <property type="entry name" value="C-type_cytochrome_biogenesis"/>
</dbReference>
<dbReference type="Proteomes" id="UP000197783">
    <property type="component" value="Unassembled WGS sequence"/>
</dbReference>
<keyword evidence="6 7" id="KW-0408">Iron</keyword>
<comment type="caution">
    <text evidence="9">The sequence shown here is derived from an EMBL/GenBank/DDBJ whole genome shotgun (WGS) entry which is preliminary data.</text>
</comment>
<dbReference type="PANTHER" id="PTHR47870">
    <property type="entry name" value="CYTOCHROME C-TYPE BIOGENESIS PROTEIN CCMH"/>
    <property type="match status" value="1"/>
</dbReference>
<protein>
    <recommendedName>
        <fullName evidence="7">Cytochrome c-type biogenesis protein</fullName>
    </recommendedName>
</protein>
<sequence>MIARRRDAALMPLLRQIGCATMAATLALAPPTTAQGRPPADYANVQLPDPAKEAEATALMATLRCLVCQGQAIIDSDADMAGDMRSLVRQRIAAGESANEVRDWLIARYGDYVTYDPPVSPVTLPLWLAPIVLLAFGVWIARASFRRRNR</sequence>
<accession>A0A245ZGX8</accession>
<evidence type="ECO:0000256" key="1">
    <source>
        <dbReference type="ARBA" id="ARBA00010342"/>
    </source>
</evidence>
<dbReference type="PANTHER" id="PTHR47870:SF1">
    <property type="entry name" value="CYTOCHROME C-TYPE BIOGENESIS PROTEIN CCMH"/>
    <property type="match status" value="1"/>
</dbReference>
<evidence type="ECO:0000313" key="10">
    <source>
        <dbReference type="Proteomes" id="UP000197783"/>
    </source>
</evidence>
<comment type="function">
    <text evidence="7">Possible subunit of a heme lyase.</text>
</comment>
<reference evidence="9 10" key="1">
    <citation type="submission" date="2017-03" db="EMBL/GenBank/DDBJ databases">
        <title>Genome sequence of Sphingomonas mucosissima DSM 17494.</title>
        <authorList>
            <person name="Poehlein A."/>
            <person name="Wuebbeler J.H."/>
            <person name="Steinbuechel A."/>
            <person name="Daniel R."/>
        </authorList>
    </citation>
    <scope>NUCLEOTIDE SEQUENCE [LARGE SCALE GENOMIC DNA]</scope>
    <source>
        <strain evidence="9 10">DSM 17494</strain>
    </source>
</reference>
<evidence type="ECO:0000256" key="4">
    <source>
        <dbReference type="ARBA" id="ARBA00022729"/>
    </source>
</evidence>
<organism evidence="9 10">
    <name type="scientific">Sphingomonas mucosissima</name>
    <dbReference type="NCBI Taxonomy" id="370959"/>
    <lineage>
        <taxon>Bacteria</taxon>
        <taxon>Pseudomonadati</taxon>
        <taxon>Pseudomonadota</taxon>
        <taxon>Alphaproteobacteria</taxon>
        <taxon>Sphingomonadales</taxon>
        <taxon>Sphingomonadaceae</taxon>
        <taxon>Sphingomonas</taxon>
    </lineage>
</organism>
<evidence type="ECO:0000256" key="5">
    <source>
        <dbReference type="ARBA" id="ARBA00022748"/>
    </source>
</evidence>
<dbReference type="EMBL" id="NBBJ01000004">
    <property type="protein sequence ID" value="OWK29001.1"/>
    <property type="molecule type" value="Genomic_DNA"/>
</dbReference>
<comment type="similarity">
    <text evidence="1 7">Belongs to the CcmH/CycL/Ccl2/NrfF family.</text>
</comment>
<feature type="transmembrane region" description="Helical" evidence="7">
    <location>
        <begin position="124"/>
        <end position="145"/>
    </location>
</feature>
<dbReference type="Gene3D" id="1.10.8.640">
    <property type="entry name" value="Cytochrome C biogenesis protein"/>
    <property type="match status" value="1"/>
</dbReference>
<dbReference type="GO" id="GO:0005886">
    <property type="term" value="C:plasma membrane"/>
    <property type="evidence" value="ECO:0007669"/>
    <property type="project" value="TreeGrafter"/>
</dbReference>
<evidence type="ECO:0000256" key="2">
    <source>
        <dbReference type="ARBA" id="ARBA00022617"/>
    </source>
</evidence>
<evidence type="ECO:0000256" key="6">
    <source>
        <dbReference type="ARBA" id="ARBA00023004"/>
    </source>
</evidence>
<feature type="chain" id="PRO_5011816236" description="Cytochrome c-type biogenesis protein" evidence="7">
    <location>
        <begin position="35"/>
        <end position="150"/>
    </location>
</feature>
<evidence type="ECO:0000259" key="8">
    <source>
        <dbReference type="Pfam" id="PF03918"/>
    </source>
</evidence>
<dbReference type="Pfam" id="PF03918">
    <property type="entry name" value="CcmH"/>
    <property type="match status" value="1"/>
</dbReference>
<keyword evidence="7" id="KW-0812">Transmembrane</keyword>
<keyword evidence="3 7" id="KW-0479">Metal-binding</keyword>
<keyword evidence="5" id="KW-0201">Cytochrome c-type biogenesis</keyword>
<evidence type="ECO:0000256" key="7">
    <source>
        <dbReference type="RuleBase" id="RU364112"/>
    </source>
</evidence>
<dbReference type="GO" id="GO:0017004">
    <property type="term" value="P:cytochrome complex assembly"/>
    <property type="evidence" value="ECO:0007669"/>
    <property type="project" value="UniProtKB-KW"/>
</dbReference>
<name>A0A245ZGX8_9SPHN</name>
<gene>
    <name evidence="9" type="primary">ccmH</name>
    <name evidence="9" type="ORF">SPMU_25270</name>
</gene>
<dbReference type="AlphaFoldDB" id="A0A245ZGX8"/>
<evidence type="ECO:0000256" key="3">
    <source>
        <dbReference type="ARBA" id="ARBA00022723"/>
    </source>
</evidence>
<keyword evidence="2 7" id="KW-0349">Heme</keyword>